<protein>
    <recommendedName>
        <fullName evidence="3 4">U-box domain-containing protein</fullName>
        <ecNumber evidence="3">2.3.2.27</ecNumber>
    </recommendedName>
    <alternativeName>
        <fullName evidence="3">RING-type E3 ubiquitin transferase PUB</fullName>
    </alternativeName>
</protein>
<comment type="pathway">
    <text evidence="1 3">Protein modification; protein ubiquitination.</text>
</comment>
<evidence type="ECO:0000256" key="1">
    <source>
        <dbReference type="ARBA" id="ARBA00004906"/>
    </source>
</evidence>
<dbReference type="GO" id="GO:0016567">
    <property type="term" value="P:protein ubiquitination"/>
    <property type="evidence" value="ECO:0007669"/>
    <property type="project" value="UniProtKB-UniRule"/>
</dbReference>
<evidence type="ECO:0000256" key="2">
    <source>
        <dbReference type="ARBA" id="ARBA00022679"/>
    </source>
</evidence>
<evidence type="ECO:0000313" key="5">
    <source>
        <dbReference type="EMBL" id="KAJ4834148.1"/>
    </source>
</evidence>
<dbReference type="EC" id="2.3.2.27" evidence="3"/>
<sequence length="149" mass="16968">MMKSPVRLCTGVTYDHASIQRWPDDDNNTCPATMQVLHTKDLVPSRNLQRLIQIWSESATDCRRDASTATALYALSPPWPSPSCSSLRYLRLEKETTQMSIDIFEIGFILFWWLWEATMVEFLEWATITKMTTTTISRGDDADVVGGES</sequence>
<dbReference type="SMART" id="SM00504">
    <property type="entry name" value="Ubox"/>
    <property type="match status" value="1"/>
</dbReference>
<keyword evidence="6" id="KW-1185">Reference proteome</keyword>
<name>A0A9Q0JA69_9ROSI</name>
<dbReference type="GO" id="GO:0061630">
    <property type="term" value="F:ubiquitin protein ligase activity"/>
    <property type="evidence" value="ECO:0007669"/>
    <property type="project" value="UniProtKB-UniRule"/>
</dbReference>
<dbReference type="Gene3D" id="3.30.40.10">
    <property type="entry name" value="Zinc/RING finger domain, C3HC4 (zinc finger)"/>
    <property type="match status" value="1"/>
</dbReference>
<dbReference type="OrthoDB" id="10064100at2759"/>
<dbReference type="PANTHER" id="PTHR22849">
    <property type="entry name" value="WDSAM1 PROTEIN"/>
    <property type="match status" value="1"/>
</dbReference>
<evidence type="ECO:0000313" key="6">
    <source>
        <dbReference type="Proteomes" id="UP001141552"/>
    </source>
</evidence>
<dbReference type="SUPFAM" id="SSF57850">
    <property type="entry name" value="RING/U-box"/>
    <property type="match status" value="1"/>
</dbReference>
<comment type="function">
    <text evidence="3">Functions as an E3 ubiquitin ligase.</text>
</comment>
<dbReference type="AlphaFoldDB" id="A0A9Q0JA69"/>
<dbReference type="Proteomes" id="UP001141552">
    <property type="component" value="Unassembled WGS sequence"/>
</dbReference>
<organism evidence="5 6">
    <name type="scientific">Turnera subulata</name>
    <dbReference type="NCBI Taxonomy" id="218843"/>
    <lineage>
        <taxon>Eukaryota</taxon>
        <taxon>Viridiplantae</taxon>
        <taxon>Streptophyta</taxon>
        <taxon>Embryophyta</taxon>
        <taxon>Tracheophyta</taxon>
        <taxon>Spermatophyta</taxon>
        <taxon>Magnoliopsida</taxon>
        <taxon>eudicotyledons</taxon>
        <taxon>Gunneridae</taxon>
        <taxon>Pentapetalae</taxon>
        <taxon>rosids</taxon>
        <taxon>fabids</taxon>
        <taxon>Malpighiales</taxon>
        <taxon>Passifloraceae</taxon>
        <taxon>Turnera</taxon>
    </lineage>
</organism>
<dbReference type="PROSITE" id="PS51698">
    <property type="entry name" value="U_BOX"/>
    <property type="match status" value="1"/>
</dbReference>
<proteinExistence type="predicted"/>
<accession>A0A9Q0JA69</accession>
<dbReference type="InterPro" id="IPR013083">
    <property type="entry name" value="Znf_RING/FYVE/PHD"/>
</dbReference>
<dbReference type="InterPro" id="IPR045185">
    <property type="entry name" value="PUB22/23/24-like"/>
</dbReference>
<feature type="domain" description="U-box" evidence="4">
    <location>
        <begin position="1"/>
        <end position="62"/>
    </location>
</feature>
<gene>
    <name evidence="5" type="ORF">Tsubulata_043368</name>
</gene>
<comment type="caution">
    <text evidence="5">The sequence shown here is derived from an EMBL/GenBank/DDBJ whole genome shotgun (WGS) entry which is preliminary data.</text>
</comment>
<reference evidence="5" key="1">
    <citation type="submission" date="2022-02" db="EMBL/GenBank/DDBJ databases">
        <authorList>
            <person name="Henning P.M."/>
            <person name="McCubbin A.G."/>
            <person name="Shore J.S."/>
        </authorList>
    </citation>
    <scope>NUCLEOTIDE SEQUENCE</scope>
    <source>
        <strain evidence="5">F60SS</strain>
        <tissue evidence="5">Leaves</tissue>
    </source>
</reference>
<keyword evidence="3" id="KW-0833">Ubl conjugation pathway</keyword>
<evidence type="ECO:0000256" key="3">
    <source>
        <dbReference type="RuleBase" id="RU369093"/>
    </source>
</evidence>
<dbReference type="InterPro" id="IPR003613">
    <property type="entry name" value="Ubox_domain"/>
</dbReference>
<dbReference type="EMBL" id="JAKUCV010004769">
    <property type="protein sequence ID" value="KAJ4834148.1"/>
    <property type="molecule type" value="Genomic_DNA"/>
</dbReference>
<dbReference type="PANTHER" id="PTHR22849:SF20">
    <property type="entry name" value="U-BOX DOMAIN-CONTAINING PROTEIN 27-RELATED"/>
    <property type="match status" value="1"/>
</dbReference>
<comment type="catalytic activity">
    <reaction evidence="3">
        <text>S-ubiquitinyl-[E2 ubiquitin-conjugating enzyme]-L-cysteine + [acceptor protein]-L-lysine = [E2 ubiquitin-conjugating enzyme]-L-cysteine + N(6)-ubiquitinyl-[acceptor protein]-L-lysine.</text>
        <dbReference type="EC" id="2.3.2.27"/>
    </reaction>
</comment>
<dbReference type="Pfam" id="PF04564">
    <property type="entry name" value="U-box"/>
    <property type="match status" value="1"/>
</dbReference>
<evidence type="ECO:0000259" key="4">
    <source>
        <dbReference type="PROSITE" id="PS51698"/>
    </source>
</evidence>
<reference evidence="5" key="2">
    <citation type="journal article" date="2023" name="Plants (Basel)">
        <title>Annotation of the Turnera subulata (Passifloraceae) Draft Genome Reveals the S-Locus Evolved after the Divergence of Turneroideae from Passifloroideae in a Stepwise Manner.</title>
        <authorList>
            <person name="Henning P.M."/>
            <person name="Roalson E.H."/>
            <person name="Mir W."/>
            <person name="McCubbin A.G."/>
            <person name="Shore J.S."/>
        </authorList>
    </citation>
    <scope>NUCLEOTIDE SEQUENCE</scope>
    <source>
        <strain evidence="5">F60SS</strain>
    </source>
</reference>
<keyword evidence="2 3" id="KW-0808">Transferase</keyword>